<protein>
    <submittedName>
        <fullName evidence="1">Uncharacterized protein</fullName>
    </submittedName>
</protein>
<evidence type="ECO:0000313" key="1">
    <source>
        <dbReference type="EMBL" id="JAH60919.1"/>
    </source>
</evidence>
<dbReference type="AlphaFoldDB" id="A0A0E9U4T5"/>
<accession>A0A0E9U4T5</accession>
<dbReference type="EMBL" id="GBXM01047658">
    <property type="protein sequence ID" value="JAH60919.1"/>
    <property type="molecule type" value="Transcribed_RNA"/>
</dbReference>
<reference evidence="1" key="2">
    <citation type="journal article" date="2015" name="Fish Shellfish Immunol.">
        <title>Early steps in the European eel (Anguilla anguilla)-Vibrio vulnificus interaction in the gills: Role of the RtxA13 toxin.</title>
        <authorList>
            <person name="Callol A."/>
            <person name="Pajuelo D."/>
            <person name="Ebbesson L."/>
            <person name="Teles M."/>
            <person name="MacKenzie S."/>
            <person name="Amaro C."/>
        </authorList>
    </citation>
    <scope>NUCLEOTIDE SEQUENCE</scope>
</reference>
<organism evidence="1">
    <name type="scientific">Anguilla anguilla</name>
    <name type="common">European freshwater eel</name>
    <name type="synonym">Muraena anguilla</name>
    <dbReference type="NCBI Taxonomy" id="7936"/>
    <lineage>
        <taxon>Eukaryota</taxon>
        <taxon>Metazoa</taxon>
        <taxon>Chordata</taxon>
        <taxon>Craniata</taxon>
        <taxon>Vertebrata</taxon>
        <taxon>Euteleostomi</taxon>
        <taxon>Actinopterygii</taxon>
        <taxon>Neopterygii</taxon>
        <taxon>Teleostei</taxon>
        <taxon>Anguilliformes</taxon>
        <taxon>Anguillidae</taxon>
        <taxon>Anguilla</taxon>
    </lineage>
</organism>
<proteinExistence type="predicted"/>
<name>A0A0E9U4T5_ANGAN</name>
<reference evidence="1" key="1">
    <citation type="submission" date="2014-11" db="EMBL/GenBank/DDBJ databases">
        <authorList>
            <person name="Amaro Gonzalez C."/>
        </authorList>
    </citation>
    <scope>NUCLEOTIDE SEQUENCE</scope>
</reference>
<sequence>MTSVNSTLTFIVRLYRWVKSNFRSNFIDSKK</sequence>